<dbReference type="InterPro" id="IPR001214">
    <property type="entry name" value="SET_dom"/>
</dbReference>
<feature type="compositionally biased region" description="Basic and acidic residues" evidence="14">
    <location>
        <begin position="493"/>
        <end position="505"/>
    </location>
</feature>
<evidence type="ECO:0000313" key="19">
    <source>
        <dbReference type="EMBL" id="CEP07295.1"/>
    </source>
</evidence>
<keyword evidence="10" id="KW-0804">Transcription</keyword>
<dbReference type="Gene3D" id="2.20.70.10">
    <property type="match status" value="1"/>
</dbReference>
<feature type="compositionally biased region" description="Acidic residues" evidence="14">
    <location>
        <begin position="163"/>
        <end position="176"/>
    </location>
</feature>
<evidence type="ECO:0000259" key="17">
    <source>
        <dbReference type="PROSITE" id="PS50868"/>
    </source>
</evidence>
<evidence type="ECO:0000259" key="16">
    <source>
        <dbReference type="PROSITE" id="PS50280"/>
    </source>
</evidence>
<dbReference type="PANTHER" id="PTHR46711">
    <property type="entry name" value="HISTONE-LYSINE N-METHYLTRANSFERASE SETD2"/>
    <property type="match status" value="1"/>
</dbReference>
<keyword evidence="20" id="KW-1185">Reference proteome</keyword>
<feature type="region of interest" description="Disordered" evidence="14">
    <location>
        <begin position="67"/>
        <end position="135"/>
    </location>
</feature>
<dbReference type="InterPro" id="IPR036020">
    <property type="entry name" value="WW_dom_sf"/>
</dbReference>
<sequence>MHSTNIRSALSLEIRDKDYIIKHVNSVLDTKQFVRKTHTLSSSTVNVVCAKVTATTTTTQDMWDRMNNVSKRRPIDTYDRTYTDEKKHPYHQDTSEEDEEDEEDEQHPEQEDMSDLDITGSDNDSVLSEEKTQTVKSKSSSLFQFHFEFGSKRPPRSTIQQNDLDESNEQESDLDEEPHSFLSSEQQDSDSETSLCDTSSDDEEEEGRWSSKNVMADSKYFPSATDEALQTFENIQANVYIGSATGRSMAEESMPCECKYDSELENPNEACGDDNICINRMMFMECIVQDCPCGRLCRNRRFQLGQYSPVDVIKTEKKGFGLRALTNLPQNSFIMEYIGEVIPQTEFLRRTREYDAEGFKHYYFMTLKNDEIIDATKRGCLARFMNHSCNPNCATQKWVIGKKMRIGIFTTREITAGEELTFDYKFERYGAIAQPCYCGELNCKGFIGASDEKAADEEVLTDTLINTNSSFSIMSSDDDDEFSSQEKDEDEDLIQKKRDPQPLQDPHEVQSFVKRMLNSVGKPRLVNKLLMRLQMTNVDNSHGREIMKMIVRLHGLRMLKFWLGEWKNNEMIVLRVLQVLERLPLANRNGLEDCKLFEIVQKFVDHDNEELSQLSQHLLDEWNDLKCVYRIPKRAHVDMSVAAIDEESESVDVEEQEDMHSVISTASARKSKKNCHRKRFKRKRFDSTREIFDPDNDFYEYFSMNVSAKELAFKIQYPPQSAIPTAPKAMLESNIAFQHQHQKHFNSLKHKKSAGGFFSYHAANNINHQISSSTPLTINTASCTSNSAMTTTDDTLLQQQQQNYTNYYQDPSLYNYSQFYYSQAATAEGMTVEEYYYAFQQQQQQLQQPFLPITNWQLAVTEDGSTYYYNMATHQTQWEIPQELEQLQSHIPPPPPPPPPASVPTPVPAPPGSSSFIVEPQSTTSSTSAQKAGLSIEGVVHPLQLEELVEQAILESDQKKRLRQLSLGDDSPNSKGSHLLTPTSGSLDAMSEDGPFLNDVDLKREVGKVVTRYLSSKQQSLWKGDKHLFKDLARKVTHHIVDKEMQSGRRIKIMDSALRIKIEKFIDAYGIDYVSKFKQRKL</sequence>
<feature type="region of interest" description="Disordered" evidence="14">
    <location>
        <begin position="966"/>
        <end position="991"/>
    </location>
</feature>
<keyword evidence="8" id="KW-0949">S-adenosyl-L-methionine</keyword>
<dbReference type="Gene3D" id="1.10.1740.100">
    <property type="entry name" value="Set2, Rpb1 interacting domain"/>
    <property type="match status" value="1"/>
</dbReference>
<feature type="domain" description="SET" evidence="16">
    <location>
        <begin position="308"/>
        <end position="425"/>
    </location>
</feature>
<dbReference type="Pfam" id="PF08236">
    <property type="entry name" value="SRI"/>
    <property type="match status" value="1"/>
</dbReference>
<feature type="compositionally biased region" description="Basic and acidic residues" evidence="14">
    <location>
        <begin position="73"/>
        <end position="94"/>
    </location>
</feature>
<dbReference type="PROSITE" id="PS51215">
    <property type="entry name" value="AWS"/>
    <property type="match status" value="1"/>
</dbReference>
<evidence type="ECO:0000256" key="1">
    <source>
        <dbReference type="ARBA" id="ARBA00003901"/>
    </source>
</evidence>
<dbReference type="InterPro" id="IPR017923">
    <property type="entry name" value="TFIIS_N"/>
</dbReference>
<keyword evidence="6" id="KW-0489">Methyltransferase</keyword>
<dbReference type="GO" id="GO:0032259">
    <property type="term" value="P:methylation"/>
    <property type="evidence" value="ECO:0007669"/>
    <property type="project" value="UniProtKB-KW"/>
</dbReference>
<dbReference type="InterPro" id="IPR044437">
    <property type="entry name" value="SETD2/Set2_SET"/>
</dbReference>
<evidence type="ECO:0000256" key="5">
    <source>
        <dbReference type="ARBA" id="ARBA00022454"/>
    </source>
</evidence>
<name>A0A0B7MVF4_9FUNG</name>
<dbReference type="GO" id="GO:0140955">
    <property type="term" value="F:histone H3K36 trimethyltransferase activity"/>
    <property type="evidence" value="ECO:0007669"/>
    <property type="project" value="UniProtKB-EC"/>
</dbReference>
<feature type="region of interest" description="Disordered" evidence="14">
    <location>
        <begin position="887"/>
        <end position="930"/>
    </location>
</feature>
<dbReference type="CDD" id="cd00201">
    <property type="entry name" value="WW"/>
    <property type="match status" value="1"/>
</dbReference>
<comment type="function">
    <text evidence="1">Histone methyltransferase that trimethylates histone H3 'Lys-36' forming H3K36me3. Involved in transcription elongation as well as in transcription repression.</text>
</comment>
<feature type="compositionally biased region" description="Polar residues" evidence="14">
    <location>
        <begin position="971"/>
        <end position="986"/>
    </location>
</feature>
<dbReference type="GO" id="GO:0006355">
    <property type="term" value="P:regulation of DNA-templated transcription"/>
    <property type="evidence" value="ECO:0007669"/>
    <property type="project" value="InterPro"/>
</dbReference>
<evidence type="ECO:0000256" key="4">
    <source>
        <dbReference type="ARBA" id="ARBA00012178"/>
    </source>
</evidence>
<evidence type="ECO:0000256" key="12">
    <source>
        <dbReference type="ARBA" id="ARBA00030091"/>
    </source>
</evidence>
<comment type="catalytic activity">
    <reaction evidence="13">
        <text>L-lysyl(36)-[histone H3] + 3 S-adenosyl-L-methionine = N(6),N(6),N(6)-trimethyl-L-lysyl(36)-[histone H3] + 3 S-adenosyl-L-homocysteine + 3 H(+)</text>
        <dbReference type="Rhea" id="RHEA:60324"/>
        <dbReference type="Rhea" id="RHEA-COMP:9785"/>
        <dbReference type="Rhea" id="RHEA-COMP:15536"/>
        <dbReference type="ChEBI" id="CHEBI:15378"/>
        <dbReference type="ChEBI" id="CHEBI:29969"/>
        <dbReference type="ChEBI" id="CHEBI:57856"/>
        <dbReference type="ChEBI" id="CHEBI:59789"/>
        <dbReference type="ChEBI" id="CHEBI:61961"/>
        <dbReference type="EC" id="2.1.1.359"/>
    </reaction>
</comment>
<proteinExistence type="predicted"/>
<dbReference type="OrthoDB" id="422362at2759"/>
<dbReference type="Pfam" id="PF00856">
    <property type="entry name" value="SET"/>
    <property type="match status" value="1"/>
</dbReference>
<dbReference type="Pfam" id="PF00397">
    <property type="entry name" value="WW"/>
    <property type="match status" value="1"/>
</dbReference>
<evidence type="ECO:0000256" key="10">
    <source>
        <dbReference type="ARBA" id="ARBA00023163"/>
    </source>
</evidence>
<evidence type="ECO:0000256" key="13">
    <source>
        <dbReference type="ARBA" id="ARBA00047545"/>
    </source>
</evidence>
<dbReference type="GO" id="GO:0005634">
    <property type="term" value="C:nucleus"/>
    <property type="evidence" value="ECO:0007669"/>
    <property type="project" value="UniProtKB-SubCell"/>
</dbReference>
<evidence type="ECO:0000256" key="9">
    <source>
        <dbReference type="ARBA" id="ARBA00023015"/>
    </source>
</evidence>
<dbReference type="InterPro" id="IPR006560">
    <property type="entry name" value="AWS_dom"/>
</dbReference>
<evidence type="ECO:0000313" key="20">
    <source>
        <dbReference type="Proteomes" id="UP000054107"/>
    </source>
</evidence>
<dbReference type="InterPro" id="IPR003616">
    <property type="entry name" value="Post-SET_dom"/>
</dbReference>
<dbReference type="Pfam" id="PF17907">
    <property type="entry name" value="AWS"/>
    <property type="match status" value="1"/>
</dbReference>
<organism evidence="19 20">
    <name type="scientific">Parasitella parasitica</name>
    <dbReference type="NCBI Taxonomy" id="35722"/>
    <lineage>
        <taxon>Eukaryota</taxon>
        <taxon>Fungi</taxon>
        <taxon>Fungi incertae sedis</taxon>
        <taxon>Mucoromycota</taxon>
        <taxon>Mucoromycotina</taxon>
        <taxon>Mucoromycetes</taxon>
        <taxon>Mucorales</taxon>
        <taxon>Mucorineae</taxon>
        <taxon>Mucoraceae</taxon>
        <taxon>Parasitella</taxon>
    </lineage>
</organism>
<feature type="compositionally biased region" description="Acidic residues" evidence="14">
    <location>
        <begin position="95"/>
        <end position="115"/>
    </location>
</feature>
<feature type="domain" description="WW" evidence="15">
    <location>
        <begin position="856"/>
        <end position="883"/>
    </location>
</feature>
<feature type="domain" description="AWS" evidence="18">
    <location>
        <begin position="251"/>
        <end position="306"/>
    </location>
</feature>
<dbReference type="PANTHER" id="PTHR46711:SF1">
    <property type="entry name" value="HISTONE-LYSINE N-METHYLTRANSFERASE SETD2"/>
    <property type="match status" value="1"/>
</dbReference>
<evidence type="ECO:0000256" key="8">
    <source>
        <dbReference type="ARBA" id="ARBA00022691"/>
    </source>
</evidence>
<keyword evidence="5" id="KW-0158">Chromosome</keyword>
<dbReference type="SMART" id="SM00508">
    <property type="entry name" value="PostSET"/>
    <property type="match status" value="1"/>
</dbReference>
<accession>A0A0B7MVF4</accession>
<dbReference type="AlphaFoldDB" id="A0A0B7MVF4"/>
<dbReference type="PROSITE" id="PS50280">
    <property type="entry name" value="SET"/>
    <property type="match status" value="1"/>
</dbReference>
<feature type="compositionally biased region" description="Acidic residues" evidence="14">
    <location>
        <begin position="476"/>
        <end position="492"/>
    </location>
</feature>
<evidence type="ECO:0000256" key="6">
    <source>
        <dbReference type="ARBA" id="ARBA00022603"/>
    </source>
</evidence>
<keyword evidence="7" id="KW-0808">Transferase</keyword>
<dbReference type="SMART" id="SM00317">
    <property type="entry name" value="SET"/>
    <property type="match status" value="1"/>
</dbReference>
<dbReference type="CDD" id="cd19172">
    <property type="entry name" value="SET_SETD2"/>
    <property type="match status" value="1"/>
</dbReference>
<evidence type="ECO:0000256" key="11">
    <source>
        <dbReference type="ARBA" id="ARBA00023242"/>
    </source>
</evidence>
<evidence type="ECO:0000256" key="7">
    <source>
        <dbReference type="ARBA" id="ARBA00022679"/>
    </source>
</evidence>
<dbReference type="STRING" id="35722.A0A0B7MVF4"/>
<dbReference type="Pfam" id="PF08711">
    <property type="entry name" value="Med26"/>
    <property type="match status" value="1"/>
</dbReference>
<dbReference type="InterPro" id="IPR042294">
    <property type="entry name" value="SETD2_animal"/>
</dbReference>
<evidence type="ECO:0000256" key="2">
    <source>
        <dbReference type="ARBA" id="ARBA00004123"/>
    </source>
</evidence>
<dbReference type="InterPro" id="IPR035441">
    <property type="entry name" value="TFIIS/LEDGF_dom_sf"/>
</dbReference>
<reference evidence="19 20" key="1">
    <citation type="submission" date="2014-09" db="EMBL/GenBank/DDBJ databases">
        <authorList>
            <person name="Ellenberger Sabrina"/>
        </authorList>
    </citation>
    <scope>NUCLEOTIDE SEQUENCE [LARGE SCALE GENOMIC DNA]</scope>
    <source>
        <strain evidence="19 20">CBS 412.66</strain>
    </source>
</reference>
<dbReference type="Proteomes" id="UP000054107">
    <property type="component" value="Unassembled WGS sequence"/>
</dbReference>
<dbReference type="Gene3D" id="2.170.270.10">
    <property type="entry name" value="SET domain"/>
    <property type="match status" value="1"/>
</dbReference>
<dbReference type="InterPro" id="IPR013257">
    <property type="entry name" value="SRI"/>
</dbReference>
<keyword evidence="11" id="KW-0539">Nucleus</keyword>
<keyword evidence="9" id="KW-0805">Transcription regulation</keyword>
<feature type="region of interest" description="Disordered" evidence="14">
    <location>
        <begin position="474"/>
        <end position="505"/>
    </location>
</feature>
<dbReference type="SUPFAM" id="SSF82199">
    <property type="entry name" value="SET domain"/>
    <property type="match status" value="1"/>
</dbReference>
<feature type="region of interest" description="Disordered" evidence="14">
    <location>
        <begin position="149"/>
        <end position="213"/>
    </location>
</feature>
<dbReference type="EMBL" id="LN719154">
    <property type="protein sequence ID" value="CEP07295.1"/>
    <property type="molecule type" value="Genomic_DNA"/>
</dbReference>
<dbReference type="InterPro" id="IPR046341">
    <property type="entry name" value="SET_dom_sf"/>
</dbReference>
<dbReference type="InterPro" id="IPR038190">
    <property type="entry name" value="SRI_sf"/>
</dbReference>
<dbReference type="EC" id="2.1.1.359" evidence="4"/>
<dbReference type="SMART" id="SM00570">
    <property type="entry name" value="AWS"/>
    <property type="match status" value="1"/>
</dbReference>
<evidence type="ECO:0000259" key="18">
    <source>
        <dbReference type="PROSITE" id="PS51215"/>
    </source>
</evidence>
<dbReference type="PROSITE" id="PS50020">
    <property type="entry name" value="WW_DOMAIN_2"/>
    <property type="match status" value="1"/>
</dbReference>
<evidence type="ECO:0000256" key="3">
    <source>
        <dbReference type="ARBA" id="ARBA00004286"/>
    </source>
</evidence>
<gene>
    <name evidence="19" type="primary">PARPA_00576.1 scaffold 917</name>
</gene>
<evidence type="ECO:0000259" key="15">
    <source>
        <dbReference type="PROSITE" id="PS50020"/>
    </source>
</evidence>
<evidence type="ECO:0000256" key="14">
    <source>
        <dbReference type="SAM" id="MobiDB-lite"/>
    </source>
</evidence>
<protein>
    <recommendedName>
        <fullName evidence="4">[histone H3]-lysine(36) N-trimethyltransferase</fullName>
        <ecNumber evidence="4">2.1.1.359</ecNumber>
    </recommendedName>
    <alternativeName>
        <fullName evidence="12">SET domain-containing protein 2</fullName>
    </alternativeName>
</protein>
<dbReference type="SMART" id="SM00456">
    <property type="entry name" value="WW"/>
    <property type="match status" value="1"/>
</dbReference>
<feature type="domain" description="Post-SET" evidence="17">
    <location>
        <begin position="432"/>
        <end position="448"/>
    </location>
</feature>
<dbReference type="InterPro" id="IPR001202">
    <property type="entry name" value="WW_dom"/>
</dbReference>
<dbReference type="GO" id="GO:0005694">
    <property type="term" value="C:chromosome"/>
    <property type="evidence" value="ECO:0007669"/>
    <property type="project" value="UniProtKB-SubCell"/>
</dbReference>
<dbReference type="SUPFAM" id="SSF51045">
    <property type="entry name" value="WW domain"/>
    <property type="match status" value="1"/>
</dbReference>
<feature type="compositionally biased region" description="Pro residues" evidence="14">
    <location>
        <begin position="891"/>
        <end position="911"/>
    </location>
</feature>
<dbReference type="PROSITE" id="PS50868">
    <property type="entry name" value="POST_SET"/>
    <property type="match status" value="1"/>
</dbReference>
<dbReference type="SUPFAM" id="SSF47676">
    <property type="entry name" value="Conserved domain common to transcription factors TFIIS, elongin A, CRSP70"/>
    <property type="match status" value="1"/>
</dbReference>
<dbReference type="PROSITE" id="PS01159">
    <property type="entry name" value="WW_DOMAIN_1"/>
    <property type="match status" value="1"/>
</dbReference>
<comment type="subcellular location">
    <subcellularLocation>
        <location evidence="3">Chromosome</location>
    </subcellularLocation>
    <subcellularLocation>
        <location evidence="2">Nucleus</location>
    </subcellularLocation>
</comment>